<dbReference type="EMBL" id="AJVK01013109">
    <property type="status" value="NOT_ANNOTATED_CDS"/>
    <property type="molecule type" value="Genomic_DNA"/>
</dbReference>
<dbReference type="EnsemblMetazoa" id="PPAI004482-RA">
    <property type="protein sequence ID" value="PPAI004482-PA"/>
    <property type="gene ID" value="PPAI004482"/>
</dbReference>
<proteinExistence type="predicted"/>
<protein>
    <submittedName>
        <fullName evidence="1">Uncharacterized protein</fullName>
    </submittedName>
</protein>
<name>A0A1B0GNB6_PHLPP</name>
<dbReference type="VEuPathDB" id="VectorBase:PPAI004482"/>
<evidence type="ECO:0000313" key="2">
    <source>
        <dbReference type="Proteomes" id="UP000092462"/>
    </source>
</evidence>
<reference evidence="1" key="1">
    <citation type="submission" date="2022-08" db="UniProtKB">
        <authorList>
            <consortium name="EnsemblMetazoa"/>
        </authorList>
    </citation>
    <scope>IDENTIFICATION</scope>
    <source>
        <strain evidence="1">Israel</strain>
    </source>
</reference>
<dbReference type="AlphaFoldDB" id="A0A1B0GNB6"/>
<evidence type="ECO:0000313" key="1">
    <source>
        <dbReference type="EnsemblMetazoa" id="PPAI004482-PA"/>
    </source>
</evidence>
<dbReference type="Proteomes" id="UP000092462">
    <property type="component" value="Unassembled WGS sequence"/>
</dbReference>
<organism evidence="1 2">
    <name type="scientific">Phlebotomus papatasi</name>
    <name type="common">Sandfly</name>
    <dbReference type="NCBI Taxonomy" id="29031"/>
    <lineage>
        <taxon>Eukaryota</taxon>
        <taxon>Metazoa</taxon>
        <taxon>Ecdysozoa</taxon>
        <taxon>Arthropoda</taxon>
        <taxon>Hexapoda</taxon>
        <taxon>Insecta</taxon>
        <taxon>Pterygota</taxon>
        <taxon>Neoptera</taxon>
        <taxon>Endopterygota</taxon>
        <taxon>Diptera</taxon>
        <taxon>Nematocera</taxon>
        <taxon>Psychodoidea</taxon>
        <taxon>Psychodidae</taxon>
        <taxon>Phlebotomus</taxon>
        <taxon>Phlebotomus</taxon>
    </lineage>
</organism>
<accession>A0A1B0GNB6</accession>
<keyword evidence="2" id="KW-1185">Reference proteome</keyword>
<sequence>MSANQLRLGCKTDGELYI</sequence>